<feature type="compositionally biased region" description="Basic residues" evidence="1">
    <location>
        <begin position="186"/>
        <end position="203"/>
    </location>
</feature>
<feature type="region of interest" description="Disordered" evidence="1">
    <location>
        <begin position="1"/>
        <end position="20"/>
    </location>
</feature>
<protein>
    <submittedName>
        <fullName evidence="2">Uncharacterized protein</fullName>
    </submittedName>
</protein>
<feature type="compositionally biased region" description="Basic residues" evidence="1">
    <location>
        <begin position="115"/>
        <end position="124"/>
    </location>
</feature>
<feature type="compositionally biased region" description="Basic and acidic residues" evidence="1">
    <location>
        <begin position="96"/>
        <end position="114"/>
    </location>
</feature>
<evidence type="ECO:0000256" key="1">
    <source>
        <dbReference type="SAM" id="MobiDB-lite"/>
    </source>
</evidence>
<feature type="region of interest" description="Disordered" evidence="1">
    <location>
        <begin position="96"/>
        <end position="212"/>
    </location>
</feature>
<gene>
    <name evidence="2" type="ORF">I350_03174</name>
</gene>
<reference evidence="2 3" key="1">
    <citation type="submission" date="2016-06" db="EMBL/GenBank/DDBJ databases">
        <title>Evolution of pathogenesis and genome organization in the Tremellales.</title>
        <authorList>
            <person name="Cuomo C."/>
            <person name="Litvintseva A."/>
            <person name="Heitman J."/>
            <person name="Chen Y."/>
            <person name="Sun S."/>
            <person name="Springer D."/>
            <person name="Dromer F."/>
            <person name="Young S."/>
            <person name="Zeng Q."/>
            <person name="Chapman S."/>
            <person name="Gujja S."/>
            <person name="Saif S."/>
            <person name="Birren B."/>
        </authorList>
    </citation>
    <scope>NUCLEOTIDE SEQUENCE [LARGE SCALE GENOMIC DNA]</scope>
    <source>
        <strain evidence="2 3">CBS 6273</strain>
    </source>
</reference>
<dbReference type="EMBL" id="MEKH01000004">
    <property type="protein sequence ID" value="ODO09571.1"/>
    <property type="molecule type" value="Genomic_DNA"/>
</dbReference>
<name>A0A1E3K946_9TREE</name>
<dbReference type="AlphaFoldDB" id="A0A1E3K946"/>
<evidence type="ECO:0000313" key="2">
    <source>
        <dbReference type="EMBL" id="ODO09571.1"/>
    </source>
</evidence>
<feature type="compositionally biased region" description="Acidic residues" evidence="1">
    <location>
        <begin position="165"/>
        <end position="181"/>
    </location>
</feature>
<accession>A0A1E3K946</accession>
<organism evidence="2 3">
    <name type="scientific">Cryptococcus amylolentus CBS 6273</name>
    <dbReference type="NCBI Taxonomy" id="1296118"/>
    <lineage>
        <taxon>Eukaryota</taxon>
        <taxon>Fungi</taxon>
        <taxon>Dikarya</taxon>
        <taxon>Basidiomycota</taxon>
        <taxon>Agaricomycotina</taxon>
        <taxon>Tremellomycetes</taxon>
        <taxon>Tremellales</taxon>
        <taxon>Cryptococcaceae</taxon>
        <taxon>Cryptococcus</taxon>
    </lineage>
</organism>
<dbReference type="Proteomes" id="UP000095149">
    <property type="component" value="Unassembled WGS sequence"/>
</dbReference>
<comment type="caution">
    <text evidence="2">The sequence shown here is derived from an EMBL/GenBank/DDBJ whole genome shotgun (WGS) entry which is preliminary data.</text>
</comment>
<feature type="compositionally biased region" description="Basic and acidic residues" evidence="1">
    <location>
        <begin position="125"/>
        <end position="164"/>
    </location>
</feature>
<evidence type="ECO:0000313" key="3">
    <source>
        <dbReference type="Proteomes" id="UP000095149"/>
    </source>
</evidence>
<sequence>MERIAAEEAEEKEREDKHNAKTLERMMRRDFLRERQASRKLKLCRRLLLNTNSNKLKHTFNEREKKAEVELRRTREAEKKHLATIKKHEEMLEYLADHSDSENEAVKVSVEGKLKKEKSRMKAQKTRERNQEGKRKRQEDEEAVLAKKIAEDVAELEKTEREFEMPPEWDVDMGDDNDDEDERRGGRGRRSFTFRSEHRKRGQPKPSRVLYL</sequence>
<proteinExistence type="predicted"/>